<dbReference type="AlphaFoldDB" id="A0A154MR24"/>
<comment type="caution">
    <text evidence="2">The sequence shown here is derived from an EMBL/GenBank/DDBJ whole genome shotgun (WGS) entry which is preliminary data.</text>
</comment>
<dbReference type="EMBL" id="LQCI01000009">
    <property type="protein sequence ID" value="KZB85899.1"/>
    <property type="molecule type" value="Genomic_DNA"/>
</dbReference>
<accession>A0A154MR24</accession>
<evidence type="ECO:0000313" key="3">
    <source>
        <dbReference type="Proteomes" id="UP000076321"/>
    </source>
</evidence>
<organism evidence="2 3">
    <name type="scientific">Amycolatopsis regifaucium</name>
    <dbReference type="NCBI Taxonomy" id="546365"/>
    <lineage>
        <taxon>Bacteria</taxon>
        <taxon>Bacillati</taxon>
        <taxon>Actinomycetota</taxon>
        <taxon>Actinomycetes</taxon>
        <taxon>Pseudonocardiales</taxon>
        <taxon>Pseudonocardiaceae</taxon>
        <taxon>Amycolatopsis</taxon>
    </lineage>
</organism>
<gene>
    <name evidence="2" type="ORF">AVL48_27165</name>
</gene>
<reference evidence="2 3" key="1">
    <citation type="submission" date="2015-12" db="EMBL/GenBank/DDBJ databases">
        <title>Amycolatopsis regifaucium genome sequencing and assembly.</title>
        <authorList>
            <person name="Mayilraj S."/>
        </authorList>
    </citation>
    <scope>NUCLEOTIDE SEQUENCE [LARGE SCALE GENOMIC DNA]</scope>
    <source>
        <strain evidence="2 3">GY080</strain>
    </source>
</reference>
<sequence>MQKAEQALRHLSKDCAYGTCVCGVQVREHPGHLGPQRGQQWQLERFQHGHVETGLPGRRRDFETDPPGADHGEPGPRRQYLPQALGVAEAAQRERVLPAR</sequence>
<feature type="region of interest" description="Disordered" evidence="1">
    <location>
        <begin position="50"/>
        <end position="79"/>
    </location>
</feature>
<feature type="compositionally biased region" description="Basic and acidic residues" evidence="1">
    <location>
        <begin position="58"/>
        <end position="76"/>
    </location>
</feature>
<protein>
    <submittedName>
        <fullName evidence="2">Uncharacterized protein</fullName>
    </submittedName>
</protein>
<proteinExistence type="predicted"/>
<evidence type="ECO:0000256" key="1">
    <source>
        <dbReference type="SAM" id="MobiDB-lite"/>
    </source>
</evidence>
<dbReference type="Proteomes" id="UP000076321">
    <property type="component" value="Unassembled WGS sequence"/>
</dbReference>
<name>A0A154MR24_9PSEU</name>
<evidence type="ECO:0000313" key="2">
    <source>
        <dbReference type="EMBL" id="KZB85899.1"/>
    </source>
</evidence>